<protein>
    <submittedName>
        <fullName evidence="1">Uncharacterized protein</fullName>
    </submittedName>
</protein>
<comment type="caution">
    <text evidence="1">The sequence shown here is derived from an EMBL/GenBank/DDBJ whole genome shotgun (WGS) entry which is preliminary data.</text>
</comment>
<dbReference type="EMBL" id="LAZR01002504">
    <property type="protein sequence ID" value="KKN29172.1"/>
    <property type="molecule type" value="Genomic_DNA"/>
</dbReference>
<sequence>MISLPSDYTLERARQVYCRDEFTRWLIQGRLSDPELPEFQINVTVARTGRKPRQRRLKNQSVHIIFLFGYEDHPWHWLGKVITEGGPNWWQDILREIHNFYVESKFYGNMEYSNA</sequence>
<gene>
    <name evidence="1" type="ORF">LCGC14_0846780</name>
</gene>
<evidence type="ECO:0000313" key="1">
    <source>
        <dbReference type="EMBL" id="KKN29172.1"/>
    </source>
</evidence>
<reference evidence="1" key="1">
    <citation type="journal article" date="2015" name="Nature">
        <title>Complex archaea that bridge the gap between prokaryotes and eukaryotes.</title>
        <authorList>
            <person name="Spang A."/>
            <person name="Saw J.H."/>
            <person name="Jorgensen S.L."/>
            <person name="Zaremba-Niedzwiedzka K."/>
            <person name="Martijn J."/>
            <person name="Lind A.E."/>
            <person name="van Eijk R."/>
            <person name="Schleper C."/>
            <person name="Guy L."/>
            <person name="Ettema T.J."/>
        </authorList>
    </citation>
    <scope>NUCLEOTIDE SEQUENCE</scope>
</reference>
<name>A0A0F9PWR7_9ZZZZ</name>
<proteinExistence type="predicted"/>
<accession>A0A0F9PWR7</accession>
<organism evidence="1">
    <name type="scientific">marine sediment metagenome</name>
    <dbReference type="NCBI Taxonomy" id="412755"/>
    <lineage>
        <taxon>unclassified sequences</taxon>
        <taxon>metagenomes</taxon>
        <taxon>ecological metagenomes</taxon>
    </lineage>
</organism>
<dbReference type="AlphaFoldDB" id="A0A0F9PWR7"/>